<organism evidence="2 3">
    <name type="scientific">Romanomermis culicivorax</name>
    <name type="common">Nematode worm</name>
    <dbReference type="NCBI Taxonomy" id="13658"/>
    <lineage>
        <taxon>Eukaryota</taxon>
        <taxon>Metazoa</taxon>
        <taxon>Ecdysozoa</taxon>
        <taxon>Nematoda</taxon>
        <taxon>Enoplea</taxon>
        <taxon>Dorylaimia</taxon>
        <taxon>Mermithida</taxon>
        <taxon>Mermithoidea</taxon>
        <taxon>Mermithidae</taxon>
        <taxon>Romanomermis</taxon>
    </lineage>
</organism>
<name>A0A915KJU0_ROMCU</name>
<reference evidence="3" key="1">
    <citation type="submission" date="2022-11" db="UniProtKB">
        <authorList>
            <consortium name="WormBaseParasite"/>
        </authorList>
    </citation>
    <scope>IDENTIFICATION</scope>
</reference>
<evidence type="ECO:0000256" key="1">
    <source>
        <dbReference type="SAM" id="MobiDB-lite"/>
    </source>
</evidence>
<sequence length="68" mass="7329">MEMDKKAEEKKRKDATTLTKPAVPPKYKMTLAPIIATRTQPPVVGIQTTLGAAQRALAPRAPTMSQGP</sequence>
<dbReference type="WBParaSite" id="nRc.2.0.1.t38692-RA">
    <property type="protein sequence ID" value="nRc.2.0.1.t38692-RA"/>
    <property type="gene ID" value="nRc.2.0.1.g38692"/>
</dbReference>
<evidence type="ECO:0000313" key="3">
    <source>
        <dbReference type="WBParaSite" id="nRc.2.0.1.t38692-RA"/>
    </source>
</evidence>
<accession>A0A915KJU0</accession>
<keyword evidence="2" id="KW-1185">Reference proteome</keyword>
<evidence type="ECO:0000313" key="2">
    <source>
        <dbReference type="Proteomes" id="UP000887565"/>
    </source>
</evidence>
<dbReference type="AlphaFoldDB" id="A0A915KJU0"/>
<dbReference type="Proteomes" id="UP000887565">
    <property type="component" value="Unplaced"/>
</dbReference>
<protein>
    <submittedName>
        <fullName evidence="3">Uncharacterized protein</fullName>
    </submittedName>
</protein>
<feature type="region of interest" description="Disordered" evidence="1">
    <location>
        <begin position="1"/>
        <end position="23"/>
    </location>
</feature>
<feature type="compositionally biased region" description="Basic and acidic residues" evidence="1">
    <location>
        <begin position="1"/>
        <end position="15"/>
    </location>
</feature>
<proteinExistence type="predicted"/>